<gene>
    <name evidence="1" type="ORF">TNCV_2348491</name>
</gene>
<sequence>MSKLKRSPIGGVEVTCRLLCRLRQLTMIQNYLVRRQKPSIHRIVLTPSQRVISTQLTSSEIVSMGNPSFSCRSSVV</sequence>
<protein>
    <submittedName>
        <fullName evidence="1">Uncharacterized protein</fullName>
    </submittedName>
</protein>
<reference evidence="1" key="1">
    <citation type="submission" date="2020-08" db="EMBL/GenBank/DDBJ databases">
        <title>Multicomponent nature underlies the extraordinary mechanical properties of spider dragline silk.</title>
        <authorList>
            <person name="Kono N."/>
            <person name="Nakamura H."/>
            <person name="Mori M."/>
            <person name="Yoshida Y."/>
            <person name="Ohtoshi R."/>
            <person name="Malay A.D."/>
            <person name="Moran D.A.P."/>
            <person name="Tomita M."/>
            <person name="Numata K."/>
            <person name="Arakawa K."/>
        </authorList>
    </citation>
    <scope>NUCLEOTIDE SEQUENCE</scope>
</reference>
<evidence type="ECO:0000313" key="2">
    <source>
        <dbReference type="Proteomes" id="UP000887159"/>
    </source>
</evidence>
<organism evidence="1 2">
    <name type="scientific">Trichonephila clavipes</name>
    <name type="common">Golden silk orbweaver</name>
    <name type="synonym">Nephila clavipes</name>
    <dbReference type="NCBI Taxonomy" id="2585209"/>
    <lineage>
        <taxon>Eukaryota</taxon>
        <taxon>Metazoa</taxon>
        <taxon>Ecdysozoa</taxon>
        <taxon>Arthropoda</taxon>
        <taxon>Chelicerata</taxon>
        <taxon>Arachnida</taxon>
        <taxon>Araneae</taxon>
        <taxon>Araneomorphae</taxon>
        <taxon>Entelegynae</taxon>
        <taxon>Araneoidea</taxon>
        <taxon>Nephilidae</taxon>
        <taxon>Trichonephila</taxon>
    </lineage>
</organism>
<dbReference type="AlphaFoldDB" id="A0A8X6VKI1"/>
<accession>A0A8X6VKI1</accession>
<dbReference type="EMBL" id="BMAU01021338">
    <property type="protein sequence ID" value="GFY16204.1"/>
    <property type="molecule type" value="Genomic_DNA"/>
</dbReference>
<dbReference type="Proteomes" id="UP000887159">
    <property type="component" value="Unassembled WGS sequence"/>
</dbReference>
<keyword evidence="2" id="KW-1185">Reference proteome</keyword>
<proteinExistence type="predicted"/>
<comment type="caution">
    <text evidence="1">The sequence shown here is derived from an EMBL/GenBank/DDBJ whole genome shotgun (WGS) entry which is preliminary data.</text>
</comment>
<name>A0A8X6VKI1_TRICX</name>
<evidence type="ECO:0000313" key="1">
    <source>
        <dbReference type="EMBL" id="GFY16204.1"/>
    </source>
</evidence>